<dbReference type="Proteomes" id="UP000050465">
    <property type="component" value="Unassembled WGS sequence"/>
</dbReference>
<dbReference type="STRING" id="1666911.HLUCCA11_04980"/>
<gene>
    <name evidence="1" type="ORF">HLUCCA11_04980</name>
</gene>
<reference evidence="1 2" key="1">
    <citation type="submission" date="2015-09" db="EMBL/GenBank/DDBJ databases">
        <title>Identification and resolution of microdiversity through metagenomic sequencing of parallel consortia.</title>
        <authorList>
            <person name="Nelson W.C."/>
            <person name="Romine M.F."/>
            <person name="Lindemann S.R."/>
        </authorList>
    </citation>
    <scope>NUCLEOTIDE SEQUENCE [LARGE SCALE GENOMIC DNA]</scope>
    <source>
        <strain evidence="1">Ana</strain>
    </source>
</reference>
<sequence>MSIGLTRKRLILLSGLTVLGSAVLGSVAGDFGLIAIAQSNERSLSLLNMAEFYTGLPHQTRALNILQSQIDQTHPELLQEDSITANVWRDSATLAGYDDILNTIPVAQRTGSDPLDMALAISRLTLGGTDNIEMIAGPGAENPTEVIITVSDSGLLDDSLAGIRYQFDMQLQESGSNSGGQWEIRRAGRQFRCQAGRGQQDWSSELCL</sequence>
<organism evidence="1 2">
    <name type="scientific">Phormidesmis priestleyi Ana</name>
    <dbReference type="NCBI Taxonomy" id="1666911"/>
    <lineage>
        <taxon>Bacteria</taxon>
        <taxon>Bacillati</taxon>
        <taxon>Cyanobacteriota</taxon>
        <taxon>Cyanophyceae</taxon>
        <taxon>Leptolyngbyales</taxon>
        <taxon>Leptolyngbyaceae</taxon>
        <taxon>Phormidesmis</taxon>
    </lineage>
</organism>
<evidence type="ECO:0000313" key="2">
    <source>
        <dbReference type="Proteomes" id="UP000050465"/>
    </source>
</evidence>
<name>A0A0P7YZP4_9CYAN</name>
<proteinExistence type="predicted"/>
<protein>
    <submittedName>
        <fullName evidence="1">Uncharacterized protein</fullName>
    </submittedName>
</protein>
<evidence type="ECO:0000313" key="1">
    <source>
        <dbReference type="EMBL" id="KPQ36848.1"/>
    </source>
</evidence>
<dbReference type="AlphaFoldDB" id="A0A0P7YZP4"/>
<dbReference type="EMBL" id="LJZR01000004">
    <property type="protein sequence ID" value="KPQ36848.1"/>
    <property type="molecule type" value="Genomic_DNA"/>
</dbReference>
<comment type="caution">
    <text evidence="1">The sequence shown here is derived from an EMBL/GenBank/DDBJ whole genome shotgun (WGS) entry which is preliminary data.</text>
</comment>
<accession>A0A0P7YZP4</accession>